<accession>A0A1Q9CSE4</accession>
<protein>
    <submittedName>
        <fullName evidence="2">Uncharacterized protein</fullName>
    </submittedName>
</protein>
<dbReference type="AlphaFoldDB" id="A0A1Q9CSE4"/>
<dbReference type="EMBL" id="LSRX01000953">
    <property type="protein sequence ID" value="OLP85831.1"/>
    <property type="molecule type" value="Genomic_DNA"/>
</dbReference>
<evidence type="ECO:0000256" key="1">
    <source>
        <dbReference type="SAM" id="MobiDB-lite"/>
    </source>
</evidence>
<evidence type="ECO:0000313" key="3">
    <source>
        <dbReference type="Proteomes" id="UP000186817"/>
    </source>
</evidence>
<reference evidence="2 3" key="1">
    <citation type="submission" date="2016-02" db="EMBL/GenBank/DDBJ databases">
        <title>Genome analysis of coral dinoflagellate symbionts highlights evolutionary adaptations to a symbiotic lifestyle.</title>
        <authorList>
            <person name="Aranda M."/>
            <person name="Li Y."/>
            <person name="Liew Y.J."/>
            <person name="Baumgarten S."/>
            <person name="Simakov O."/>
            <person name="Wilson M."/>
            <person name="Piel J."/>
            <person name="Ashoor H."/>
            <person name="Bougouffa S."/>
            <person name="Bajic V.B."/>
            <person name="Ryu T."/>
            <person name="Ravasi T."/>
            <person name="Bayer T."/>
            <person name="Micklem G."/>
            <person name="Kim H."/>
            <person name="Bhak J."/>
            <person name="Lajeunesse T.C."/>
            <person name="Voolstra C.R."/>
        </authorList>
    </citation>
    <scope>NUCLEOTIDE SEQUENCE [LARGE SCALE GENOMIC DNA]</scope>
    <source>
        <strain evidence="2 3">CCMP2467</strain>
    </source>
</reference>
<dbReference type="Proteomes" id="UP000186817">
    <property type="component" value="Unassembled WGS sequence"/>
</dbReference>
<keyword evidence="3" id="KW-1185">Reference proteome</keyword>
<name>A0A1Q9CSE4_SYMMI</name>
<sequence length="115" mass="12460">MAASQSGKSGAANTPSTKPAENDNISGKVISEVQACILLQRWVICGSMIMFSQLKLCELNDLLMRLLTSSFMARVDGSQCFKKVTLSGSVLNWGTIVSETSNKWTRAKEVSIKKG</sequence>
<comment type="caution">
    <text evidence="2">The sequence shown here is derived from an EMBL/GenBank/DDBJ whole genome shotgun (WGS) entry which is preliminary data.</text>
</comment>
<gene>
    <name evidence="2" type="ORF">AK812_SmicGene33137</name>
</gene>
<feature type="region of interest" description="Disordered" evidence="1">
    <location>
        <begin position="1"/>
        <end position="24"/>
    </location>
</feature>
<organism evidence="2 3">
    <name type="scientific">Symbiodinium microadriaticum</name>
    <name type="common">Dinoflagellate</name>
    <name type="synonym">Zooxanthella microadriatica</name>
    <dbReference type="NCBI Taxonomy" id="2951"/>
    <lineage>
        <taxon>Eukaryota</taxon>
        <taxon>Sar</taxon>
        <taxon>Alveolata</taxon>
        <taxon>Dinophyceae</taxon>
        <taxon>Suessiales</taxon>
        <taxon>Symbiodiniaceae</taxon>
        <taxon>Symbiodinium</taxon>
    </lineage>
</organism>
<proteinExistence type="predicted"/>
<evidence type="ECO:0000313" key="2">
    <source>
        <dbReference type="EMBL" id="OLP85831.1"/>
    </source>
</evidence>